<gene>
    <name evidence="1" type="ORF">G3M58_33565</name>
</gene>
<evidence type="ECO:0000313" key="1">
    <source>
        <dbReference type="EMBL" id="NEE11373.1"/>
    </source>
</evidence>
<proteinExistence type="predicted"/>
<comment type="caution">
    <text evidence="1">The sequence shown here is derived from an EMBL/GenBank/DDBJ whole genome shotgun (WGS) entry which is preliminary data.</text>
</comment>
<dbReference type="AlphaFoldDB" id="A0A6G3X127"/>
<feature type="non-terminal residue" evidence="1">
    <location>
        <position position="98"/>
    </location>
</feature>
<sequence length="98" mass="9446">MVISRRAVRDGFVAVAVAGSLALGVVGCSGGDGAAKENDKAVEAAQLCGGNALSADAAEGVEVITGSSRFDAPAEESTVARAASSLSEAFASSAADDG</sequence>
<dbReference type="EMBL" id="JAAGMN010003503">
    <property type="protein sequence ID" value="NEE11373.1"/>
    <property type="molecule type" value="Genomic_DNA"/>
</dbReference>
<organism evidence="1">
    <name type="scientific">Streptomyces sp. SID7499</name>
    <dbReference type="NCBI Taxonomy" id="2706086"/>
    <lineage>
        <taxon>Bacteria</taxon>
        <taxon>Bacillati</taxon>
        <taxon>Actinomycetota</taxon>
        <taxon>Actinomycetes</taxon>
        <taxon>Kitasatosporales</taxon>
        <taxon>Streptomycetaceae</taxon>
        <taxon>Streptomyces</taxon>
    </lineage>
</organism>
<protein>
    <submittedName>
        <fullName evidence="1">Uncharacterized protein</fullName>
    </submittedName>
</protein>
<dbReference type="PROSITE" id="PS51257">
    <property type="entry name" value="PROKAR_LIPOPROTEIN"/>
    <property type="match status" value="1"/>
</dbReference>
<reference evidence="1" key="1">
    <citation type="submission" date="2020-01" db="EMBL/GenBank/DDBJ databases">
        <title>Insect and environment-associated Actinomycetes.</title>
        <authorList>
            <person name="Currrie C."/>
            <person name="Chevrette M."/>
            <person name="Carlson C."/>
            <person name="Stubbendieck R."/>
            <person name="Wendt-Pienkowski E."/>
        </authorList>
    </citation>
    <scope>NUCLEOTIDE SEQUENCE</scope>
    <source>
        <strain evidence="1">SID7499</strain>
    </source>
</reference>
<name>A0A6G3X127_9ACTN</name>
<accession>A0A6G3X127</accession>